<proteinExistence type="predicted"/>
<dbReference type="InterPro" id="IPR041526">
    <property type="entry name" value="DAPG_hydrolase"/>
</dbReference>
<dbReference type="AlphaFoldDB" id="A0A6J3M1G8"/>
<organism evidence="7">
    <name type="scientific">Dissoconium aciculare CBS 342.82</name>
    <dbReference type="NCBI Taxonomy" id="1314786"/>
    <lineage>
        <taxon>Eukaryota</taxon>
        <taxon>Fungi</taxon>
        <taxon>Dikarya</taxon>
        <taxon>Ascomycota</taxon>
        <taxon>Pezizomycotina</taxon>
        <taxon>Dothideomycetes</taxon>
        <taxon>Dothideomycetidae</taxon>
        <taxon>Mycosphaerellales</taxon>
        <taxon>Dissoconiaceae</taxon>
        <taxon>Dissoconium</taxon>
    </lineage>
</organism>
<keyword evidence="4" id="KW-0862">Zinc</keyword>
<dbReference type="Pfam" id="PF18089">
    <property type="entry name" value="DAPG_hydrolase"/>
    <property type="match status" value="1"/>
</dbReference>
<protein>
    <recommendedName>
        <fullName evidence="5">DAPG hydrolase PhiG domain-containing protein</fullName>
    </recommendedName>
</protein>
<dbReference type="OrthoDB" id="3335931at2759"/>
<evidence type="ECO:0000256" key="2">
    <source>
        <dbReference type="ARBA" id="ARBA00022723"/>
    </source>
</evidence>
<name>A0A6J3M1G8_9PEZI</name>
<evidence type="ECO:0000313" key="6">
    <source>
        <dbReference type="Proteomes" id="UP000504637"/>
    </source>
</evidence>
<gene>
    <name evidence="7" type="ORF">K489DRAFT_381338</name>
</gene>
<dbReference type="RefSeq" id="XP_033458380.1">
    <property type="nucleotide sequence ID" value="XM_033605093.1"/>
</dbReference>
<dbReference type="Proteomes" id="UP000504637">
    <property type="component" value="Unplaced"/>
</dbReference>
<reference evidence="7" key="3">
    <citation type="submission" date="2025-08" db="UniProtKB">
        <authorList>
            <consortium name="RefSeq"/>
        </authorList>
    </citation>
    <scope>IDENTIFICATION</scope>
    <source>
        <strain evidence="7">CBS 342.82</strain>
    </source>
</reference>
<feature type="domain" description="DAPG hydrolase PhiG" evidence="5">
    <location>
        <begin position="1"/>
        <end position="180"/>
    </location>
</feature>
<reference evidence="7" key="1">
    <citation type="submission" date="2020-01" db="EMBL/GenBank/DDBJ databases">
        <authorList>
            <consortium name="DOE Joint Genome Institute"/>
            <person name="Haridas S."/>
            <person name="Albert R."/>
            <person name="Binder M."/>
            <person name="Bloem J."/>
            <person name="Labutti K."/>
            <person name="Salamov A."/>
            <person name="Andreopoulos B."/>
            <person name="Baker S.E."/>
            <person name="Barry K."/>
            <person name="Bills G."/>
            <person name="Bluhm B.H."/>
            <person name="Cannon C."/>
            <person name="Castanera R."/>
            <person name="Culley D.E."/>
            <person name="Daum C."/>
            <person name="Ezra D."/>
            <person name="Gonzalez J.B."/>
            <person name="Henrissat B."/>
            <person name="Kuo A."/>
            <person name="Liang C."/>
            <person name="Lipzen A."/>
            <person name="Lutzoni F."/>
            <person name="Magnuson J."/>
            <person name="Mondo S."/>
            <person name="Nolan M."/>
            <person name="Ohm R."/>
            <person name="Pangilinan J."/>
            <person name="Park H.-J."/>
            <person name="Ramirez L."/>
            <person name="Alfaro M."/>
            <person name="Sun H."/>
            <person name="Tritt A."/>
            <person name="Yoshinaga Y."/>
            <person name="Zwiers L.-H."/>
            <person name="Turgeon B.G."/>
            <person name="Goodwin S.B."/>
            <person name="Spatafora J.W."/>
            <person name="Crous P.W."/>
            <person name="Grigoriev I.V."/>
        </authorList>
    </citation>
    <scope>NUCLEOTIDE SEQUENCE</scope>
    <source>
        <strain evidence="7">CBS 342.82</strain>
    </source>
</reference>
<evidence type="ECO:0000259" key="5">
    <source>
        <dbReference type="Pfam" id="PF18089"/>
    </source>
</evidence>
<keyword evidence="3" id="KW-0378">Hydrolase</keyword>
<evidence type="ECO:0000256" key="4">
    <source>
        <dbReference type="ARBA" id="ARBA00022833"/>
    </source>
</evidence>
<reference evidence="7" key="2">
    <citation type="submission" date="2020-04" db="EMBL/GenBank/DDBJ databases">
        <authorList>
            <consortium name="NCBI Genome Project"/>
        </authorList>
    </citation>
    <scope>NUCLEOTIDE SEQUENCE</scope>
    <source>
        <strain evidence="7">CBS 342.82</strain>
    </source>
</reference>
<sequence>MPGVEPAMWAWWFAWHGHESARYKLWHPQAHVSVAWADGAGYNGKYIGRTSQVDEYIGGKLLSLSIRFVPPVELGFDEAQLAAAGEVVICARGIQSRLTGEIQVGTFCHHLTPTPHGAVMRSRFWLGGEYVRPFGATKANFIVRTIASFMPRTNEDAQALLVHAAEEMQHLSKFLPQLYAQFEGNRDATS</sequence>
<comment type="cofactor">
    <cofactor evidence="1">
        <name>Zn(2+)</name>
        <dbReference type="ChEBI" id="CHEBI:29105"/>
    </cofactor>
</comment>
<evidence type="ECO:0000256" key="1">
    <source>
        <dbReference type="ARBA" id="ARBA00001947"/>
    </source>
</evidence>
<dbReference type="GO" id="GO:0016787">
    <property type="term" value="F:hydrolase activity"/>
    <property type="evidence" value="ECO:0007669"/>
    <property type="project" value="UniProtKB-KW"/>
</dbReference>
<keyword evidence="2" id="KW-0479">Metal-binding</keyword>
<keyword evidence="6" id="KW-1185">Reference proteome</keyword>
<evidence type="ECO:0000256" key="3">
    <source>
        <dbReference type="ARBA" id="ARBA00022801"/>
    </source>
</evidence>
<accession>A0A6J3M1G8</accession>
<evidence type="ECO:0000313" key="7">
    <source>
        <dbReference type="RefSeq" id="XP_033458380.1"/>
    </source>
</evidence>
<dbReference type="GeneID" id="54362893"/>
<dbReference type="GO" id="GO:0046872">
    <property type="term" value="F:metal ion binding"/>
    <property type="evidence" value="ECO:0007669"/>
    <property type="project" value="UniProtKB-KW"/>
</dbReference>